<dbReference type="InterPro" id="IPR010342">
    <property type="entry name" value="DUF938"/>
</dbReference>
<dbReference type="Proteomes" id="UP000006327">
    <property type="component" value="Unassembled WGS sequence"/>
</dbReference>
<keyword evidence="2" id="KW-1185">Reference proteome</keyword>
<proteinExistence type="predicted"/>
<comment type="caution">
    <text evidence="1">The sequence shown here is derived from an EMBL/GenBank/DDBJ whole genome shotgun (WGS) entry which is preliminary data.</text>
</comment>
<accession>K6Y4A4</accession>
<dbReference type="PANTHER" id="PTHR20974:SF0">
    <property type="entry name" value="UPF0585 PROTEIN CG18661"/>
    <property type="match status" value="1"/>
</dbReference>
<protein>
    <recommendedName>
        <fullName evidence="3">Methylase</fullName>
    </recommendedName>
</protein>
<reference evidence="1 2" key="1">
    <citation type="journal article" date="2017" name="Antonie Van Leeuwenhoek">
        <title>Rhizobium rhizosphaerae sp. nov., a novel species isolated from rice rhizosphere.</title>
        <authorList>
            <person name="Zhao J.J."/>
            <person name="Zhang J."/>
            <person name="Zhang R.J."/>
            <person name="Zhang C.W."/>
            <person name="Yin H.Q."/>
            <person name="Zhang X.X."/>
        </authorList>
    </citation>
    <scope>NUCLEOTIDE SEQUENCE [LARGE SCALE GENOMIC DNA]</scope>
    <source>
        <strain evidence="1 2">BSs20135</strain>
    </source>
</reference>
<organism evidence="1 2">
    <name type="scientific">Paraglaciecola arctica BSs20135</name>
    <dbReference type="NCBI Taxonomy" id="493475"/>
    <lineage>
        <taxon>Bacteria</taxon>
        <taxon>Pseudomonadati</taxon>
        <taxon>Pseudomonadota</taxon>
        <taxon>Gammaproteobacteria</taxon>
        <taxon>Alteromonadales</taxon>
        <taxon>Alteromonadaceae</taxon>
        <taxon>Paraglaciecola</taxon>
    </lineage>
</organism>
<dbReference type="RefSeq" id="WP_007618943.1">
    <property type="nucleotide sequence ID" value="NZ_BAEO01000024.1"/>
</dbReference>
<dbReference type="STRING" id="493475.GARC_1805"/>
<sequence>MTLSKKPFSQACENNKQPILEVLHRILADRKKLLEIGSGTGQHAAHFAPRLTHLEWHTSDMPNNHSGIKAWLNDVPVKNLHQPMPFTIGVNDWPLGTFDAVYTANTTHIMQPSEAQLMMQLVADNLPVGGVFCQYGPYKFDGQYTSESNKAFDLHLREQGCGGIRDIDELTLWAKPLVLIEKVAMPANNFMLIWQKQ</sequence>
<dbReference type="SUPFAM" id="SSF53335">
    <property type="entry name" value="S-adenosyl-L-methionine-dependent methyltransferases"/>
    <property type="match status" value="1"/>
</dbReference>
<dbReference type="AlphaFoldDB" id="K6Y4A4"/>
<dbReference type="PANTHER" id="PTHR20974">
    <property type="entry name" value="UPF0585 PROTEIN CG18661"/>
    <property type="match status" value="1"/>
</dbReference>
<name>K6Y4A4_9ALTE</name>
<dbReference type="Pfam" id="PF06080">
    <property type="entry name" value="DUF938"/>
    <property type="match status" value="1"/>
</dbReference>
<dbReference type="eggNOG" id="COG0500">
    <property type="taxonomic scope" value="Bacteria"/>
</dbReference>
<dbReference type="EMBL" id="BAEO01000024">
    <property type="protein sequence ID" value="GAC18776.1"/>
    <property type="molecule type" value="Genomic_DNA"/>
</dbReference>
<dbReference type="InterPro" id="IPR029063">
    <property type="entry name" value="SAM-dependent_MTases_sf"/>
</dbReference>
<evidence type="ECO:0000313" key="1">
    <source>
        <dbReference type="EMBL" id="GAC18776.1"/>
    </source>
</evidence>
<evidence type="ECO:0000313" key="2">
    <source>
        <dbReference type="Proteomes" id="UP000006327"/>
    </source>
</evidence>
<evidence type="ECO:0008006" key="3">
    <source>
        <dbReference type="Google" id="ProtNLM"/>
    </source>
</evidence>
<gene>
    <name evidence="1" type="ORF">GARC_1805</name>
</gene>
<dbReference type="Gene3D" id="3.40.50.150">
    <property type="entry name" value="Vaccinia Virus protein VP39"/>
    <property type="match status" value="1"/>
</dbReference>